<name>A0A2X3IEC9_9ENTR</name>
<dbReference type="AlphaFoldDB" id="A0A2X3IEC9"/>
<dbReference type="EMBL" id="UAVU01000005">
    <property type="protein sequence ID" value="SQC90818.1"/>
    <property type="molecule type" value="Genomic_DNA"/>
</dbReference>
<keyword evidence="4 5" id="KW-0472">Membrane</keyword>
<gene>
    <name evidence="7" type="primary">puuP_2</name>
    <name evidence="7" type="ORF">NCTC12120_03961</name>
</gene>
<dbReference type="PANTHER" id="PTHR42770:SF8">
    <property type="entry name" value="PUTRESCINE IMPORTER PUUP"/>
    <property type="match status" value="1"/>
</dbReference>
<comment type="subcellular location">
    <subcellularLocation>
        <location evidence="1">Membrane</location>
        <topology evidence="1">Multi-pass membrane protein</topology>
    </subcellularLocation>
</comment>
<proteinExistence type="predicted"/>
<dbReference type="InterPro" id="IPR050367">
    <property type="entry name" value="APC_superfamily"/>
</dbReference>
<dbReference type="InterPro" id="IPR004841">
    <property type="entry name" value="AA-permease/SLC12A_dom"/>
</dbReference>
<evidence type="ECO:0000313" key="8">
    <source>
        <dbReference type="Proteomes" id="UP000251197"/>
    </source>
</evidence>
<dbReference type="GO" id="GO:0016020">
    <property type="term" value="C:membrane"/>
    <property type="evidence" value="ECO:0007669"/>
    <property type="project" value="UniProtKB-SubCell"/>
</dbReference>
<evidence type="ECO:0000259" key="6">
    <source>
        <dbReference type="Pfam" id="PF00324"/>
    </source>
</evidence>
<protein>
    <submittedName>
        <fullName evidence="7">Putrescine importer PuuP</fullName>
    </submittedName>
</protein>
<keyword evidence="3 5" id="KW-1133">Transmembrane helix</keyword>
<evidence type="ECO:0000256" key="5">
    <source>
        <dbReference type="SAM" id="Phobius"/>
    </source>
</evidence>
<dbReference type="Proteomes" id="UP000251197">
    <property type="component" value="Unassembled WGS sequence"/>
</dbReference>
<evidence type="ECO:0000256" key="1">
    <source>
        <dbReference type="ARBA" id="ARBA00004141"/>
    </source>
</evidence>
<dbReference type="PANTHER" id="PTHR42770">
    <property type="entry name" value="AMINO ACID TRANSPORTER-RELATED"/>
    <property type="match status" value="1"/>
</dbReference>
<keyword evidence="2 5" id="KW-0812">Transmembrane</keyword>
<dbReference type="Pfam" id="PF00324">
    <property type="entry name" value="AA_permease"/>
    <property type="match status" value="1"/>
</dbReference>
<evidence type="ECO:0000256" key="2">
    <source>
        <dbReference type="ARBA" id="ARBA00022692"/>
    </source>
</evidence>
<dbReference type="Gene3D" id="1.20.1740.10">
    <property type="entry name" value="Amino acid/polyamine transporter I"/>
    <property type="match status" value="1"/>
</dbReference>
<evidence type="ECO:0000256" key="4">
    <source>
        <dbReference type="ARBA" id="ARBA00023136"/>
    </source>
</evidence>
<feature type="transmembrane region" description="Helical" evidence="5">
    <location>
        <begin position="162"/>
        <end position="181"/>
    </location>
</feature>
<feature type="domain" description="Amino acid permease/ SLC12A" evidence="6">
    <location>
        <begin position="28"/>
        <end position="179"/>
    </location>
</feature>
<feature type="transmembrane region" description="Helical" evidence="5">
    <location>
        <begin position="59"/>
        <end position="77"/>
    </location>
</feature>
<feature type="transmembrane region" description="Helical" evidence="5">
    <location>
        <begin position="98"/>
        <end position="120"/>
    </location>
</feature>
<evidence type="ECO:0000313" key="7">
    <source>
        <dbReference type="EMBL" id="SQC90818.1"/>
    </source>
</evidence>
<organism evidence="7 8">
    <name type="scientific">Cedecea neteri</name>
    <dbReference type="NCBI Taxonomy" id="158822"/>
    <lineage>
        <taxon>Bacteria</taxon>
        <taxon>Pseudomonadati</taxon>
        <taxon>Pseudomonadota</taxon>
        <taxon>Gammaproteobacteria</taxon>
        <taxon>Enterobacterales</taxon>
        <taxon>Enterobacteriaceae</taxon>
        <taxon>Cedecea</taxon>
    </lineage>
</organism>
<evidence type="ECO:0000256" key="3">
    <source>
        <dbReference type="ARBA" id="ARBA00022989"/>
    </source>
</evidence>
<sequence length="203" mass="22084">MATNFSVDNASQAGKPQLRKSLKLWQVVVMGLAYLTPMSVFDTFGIVSGISDGHVPASYLLALAGVLFTAISYGKLVRQFPQAGSAYTYAQKAISPHVGFMVGWSSLLDYLFLPMINVLLAKIYLSALFPEVPPWIWVVGFVCILTAANLKSVNLVANFNTLFVLVQVAIMVVFIILVVQGCTKARAWGPCGRCSRLSAKMRT</sequence>
<accession>A0A2X3IEC9</accession>
<dbReference type="GO" id="GO:0055085">
    <property type="term" value="P:transmembrane transport"/>
    <property type="evidence" value="ECO:0007669"/>
    <property type="project" value="InterPro"/>
</dbReference>
<feature type="transmembrane region" description="Helical" evidence="5">
    <location>
        <begin position="132"/>
        <end position="150"/>
    </location>
</feature>
<feature type="transmembrane region" description="Helical" evidence="5">
    <location>
        <begin position="24"/>
        <end position="47"/>
    </location>
</feature>
<reference evidence="7 8" key="1">
    <citation type="submission" date="2018-06" db="EMBL/GenBank/DDBJ databases">
        <authorList>
            <consortium name="Pathogen Informatics"/>
            <person name="Doyle S."/>
        </authorList>
    </citation>
    <scope>NUCLEOTIDE SEQUENCE [LARGE SCALE GENOMIC DNA]</scope>
    <source>
        <strain evidence="7 8">NCTC12120</strain>
    </source>
</reference>